<keyword evidence="3" id="KW-1185">Reference proteome</keyword>
<evidence type="ECO:0000313" key="2">
    <source>
        <dbReference type="EMBL" id="EQC36628.1"/>
    </source>
</evidence>
<proteinExistence type="predicted"/>
<dbReference type="InParanoid" id="T0RVW8"/>
<evidence type="ECO:0000313" key="3">
    <source>
        <dbReference type="Proteomes" id="UP000030762"/>
    </source>
</evidence>
<dbReference type="Proteomes" id="UP000030762">
    <property type="component" value="Unassembled WGS sequence"/>
</dbReference>
<sequence length="228" mass="24110">MELGLPQDDVEVVRVRKWRRELKPIGPGGHLEIMSWVPEVSVPTLALQQSRHLNADPKGSSATTKKSANARKRAAADGSAARMTRSLRHNAGSGSELWGQLPPPSTRTATRGKEEKKLEIHMALDQGQHHYDAVPPSHVSSAVPTDTSAPSSKPTSPAKVTSTATTPAEPVLSTISSVDSNSDFLAGMIPYDGSADDDDDDDDEGYRTLSPSSSPEVSASPSPAASPI</sequence>
<dbReference type="RefSeq" id="XP_008610049.1">
    <property type="nucleotide sequence ID" value="XM_008611827.1"/>
</dbReference>
<dbReference type="OMA" id="VRVRKWR"/>
<dbReference type="OrthoDB" id="78889at2759"/>
<feature type="region of interest" description="Disordered" evidence="1">
    <location>
        <begin position="51"/>
        <end position="112"/>
    </location>
</feature>
<feature type="compositionally biased region" description="Low complexity" evidence="1">
    <location>
        <begin position="210"/>
        <end position="228"/>
    </location>
</feature>
<feature type="region of interest" description="Disordered" evidence="1">
    <location>
        <begin position="130"/>
        <end position="228"/>
    </location>
</feature>
<feature type="compositionally biased region" description="Acidic residues" evidence="1">
    <location>
        <begin position="194"/>
        <end position="204"/>
    </location>
</feature>
<feature type="compositionally biased region" description="Polar residues" evidence="1">
    <location>
        <begin position="173"/>
        <end position="183"/>
    </location>
</feature>
<accession>T0RVW8</accession>
<dbReference type="AlphaFoldDB" id="T0RVW8"/>
<name>T0RVW8_SAPDV</name>
<protein>
    <submittedName>
        <fullName evidence="2">Uncharacterized protein</fullName>
    </submittedName>
</protein>
<reference evidence="2 3" key="1">
    <citation type="submission" date="2012-04" db="EMBL/GenBank/DDBJ databases">
        <title>The Genome Sequence of Saprolegnia declina VS20.</title>
        <authorList>
            <consortium name="The Broad Institute Genome Sequencing Platform"/>
            <person name="Russ C."/>
            <person name="Nusbaum C."/>
            <person name="Tyler B."/>
            <person name="van West P."/>
            <person name="Dieguez-Uribeondo J."/>
            <person name="de Bruijn I."/>
            <person name="Tripathy S."/>
            <person name="Jiang R."/>
            <person name="Young S.K."/>
            <person name="Zeng Q."/>
            <person name="Gargeya S."/>
            <person name="Fitzgerald M."/>
            <person name="Haas B."/>
            <person name="Abouelleil A."/>
            <person name="Alvarado L."/>
            <person name="Arachchi H.M."/>
            <person name="Berlin A."/>
            <person name="Chapman S.B."/>
            <person name="Goldberg J."/>
            <person name="Griggs A."/>
            <person name="Gujja S."/>
            <person name="Hansen M."/>
            <person name="Howarth C."/>
            <person name="Imamovic A."/>
            <person name="Larimer J."/>
            <person name="McCowen C."/>
            <person name="Montmayeur A."/>
            <person name="Murphy C."/>
            <person name="Neiman D."/>
            <person name="Pearson M."/>
            <person name="Priest M."/>
            <person name="Roberts A."/>
            <person name="Saif S."/>
            <person name="Shea T."/>
            <person name="Sisk P."/>
            <person name="Sykes S."/>
            <person name="Wortman J."/>
            <person name="Nusbaum C."/>
            <person name="Birren B."/>
        </authorList>
    </citation>
    <scope>NUCLEOTIDE SEQUENCE [LARGE SCALE GENOMIC DNA]</scope>
    <source>
        <strain evidence="2 3">VS20</strain>
    </source>
</reference>
<evidence type="ECO:0000256" key="1">
    <source>
        <dbReference type="SAM" id="MobiDB-lite"/>
    </source>
</evidence>
<organism evidence="2 3">
    <name type="scientific">Saprolegnia diclina (strain VS20)</name>
    <dbReference type="NCBI Taxonomy" id="1156394"/>
    <lineage>
        <taxon>Eukaryota</taxon>
        <taxon>Sar</taxon>
        <taxon>Stramenopiles</taxon>
        <taxon>Oomycota</taxon>
        <taxon>Saprolegniomycetes</taxon>
        <taxon>Saprolegniales</taxon>
        <taxon>Saprolegniaceae</taxon>
        <taxon>Saprolegnia</taxon>
    </lineage>
</organism>
<feature type="compositionally biased region" description="Low complexity" evidence="1">
    <location>
        <begin position="144"/>
        <end position="163"/>
    </location>
</feature>
<dbReference type="EMBL" id="JH767147">
    <property type="protein sequence ID" value="EQC36628.1"/>
    <property type="molecule type" value="Genomic_DNA"/>
</dbReference>
<gene>
    <name evidence="2" type="ORF">SDRG_06068</name>
</gene>
<feature type="compositionally biased region" description="Low complexity" evidence="1">
    <location>
        <begin position="58"/>
        <end position="67"/>
    </location>
</feature>
<dbReference type="VEuPathDB" id="FungiDB:SDRG_06068"/>
<dbReference type="GeneID" id="19946795"/>